<dbReference type="Pfam" id="PF17802">
    <property type="entry name" value="SpaA"/>
    <property type="match status" value="4"/>
</dbReference>
<reference evidence="7 8" key="1">
    <citation type="submission" date="2017-10" db="EMBL/GenBank/DDBJ databases">
        <title>Draft genome sequences of strains TRE 1, TRE 9, TRE H and TRI 7, isolated from tamarins, belonging to four potential novel Bifidobacterium species.</title>
        <authorList>
            <person name="Mattarelli P."/>
            <person name="Modesto M."/>
            <person name="Puglisi E."/>
            <person name="Morelli L."/>
            <person name="Spezio C."/>
            <person name="Bonetti A."/>
            <person name="Sandri C."/>
        </authorList>
    </citation>
    <scope>NUCLEOTIDE SEQUENCE [LARGE SCALE GENOMIC DNA]</scope>
    <source>
        <strain evidence="8">TRE1</strain>
    </source>
</reference>
<evidence type="ECO:0000313" key="7">
    <source>
        <dbReference type="EMBL" id="PJM74172.1"/>
    </source>
</evidence>
<feature type="domain" description="SpaA-like prealbumin fold" evidence="6">
    <location>
        <begin position="628"/>
        <end position="718"/>
    </location>
</feature>
<evidence type="ECO:0000256" key="3">
    <source>
        <dbReference type="ARBA" id="ARBA00022729"/>
    </source>
</evidence>
<name>A0A2M9HBH6_9BIFI</name>
<comment type="caution">
    <text evidence="7">The sequence shown here is derived from an EMBL/GenBank/DDBJ whole genome shotgun (WGS) entry which is preliminary data.</text>
</comment>
<organism evidence="7 8">
    <name type="scientific">Bifidobacterium primatium</name>
    <dbReference type="NCBI Taxonomy" id="2045438"/>
    <lineage>
        <taxon>Bacteria</taxon>
        <taxon>Bacillati</taxon>
        <taxon>Actinomycetota</taxon>
        <taxon>Actinomycetes</taxon>
        <taxon>Bifidobacteriales</taxon>
        <taxon>Bifidobacteriaceae</taxon>
        <taxon>Bifidobacterium</taxon>
    </lineage>
</organism>
<feature type="compositionally biased region" description="Low complexity" evidence="4">
    <location>
        <begin position="23"/>
        <end position="117"/>
    </location>
</feature>
<dbReference type="Proteomes" id="UP000229095">
    <property type="component" value="Unassembled WGS sequence"/>
</dbReference>
<dbReference type="InterPro" id="IPR013783">
    <property type="entry name" value="Ig-like_fold"/>
</dbReference>
<feature type="compositionally biased region" description="Polar residues" evidence="4">
    <location>
        <begin position="828"/>
        <end position="837"/>
    </location>
</feature>
<keyword evidence="3" id="KW-0732">Signal</keyword>
<evidence type="ECO:0000256" key="2">
    <source>
        <dbReference type="ARBA" id="ARBA00022525"/>
    </source>
</evidence>
<feature type="domain" description="SpaA-like prealbumin fold" evidence="6">
    <location>
        <begin position="855"/>
        <end position="949"/>
    </location>
</feature>
<keyword evidence="5" id="KW-0812">Transmembrane</keyword>
<feature type="region of interest" description="Disordered" evidence="4">
    <location>
        <begin position="818"/>
        <end position="837"/>
    </location>
</feature>
<dbReference type="PANTHER" id="PTHR36108:SF13">
    <property type="entry name" value="COLOSSIN-B-RELATED"/>
    <property type="match status" value="1"/>
</dbReference>
<gene>
    <name evidence="7" type="ORF">CS006_03310</name>
</gene>
<accession>A0A2M9HBH6</accession>
<evidence type="ECO:0000256" key="1">
    <source>
        <dbReference type="ARBA" id="ARBA00007257"/>
    </source>
</evidence>
<evidence type="ECO:0000259" key="6">
    <source>
        <dbReference type="Pfam" id="PF17802"/>
    </source>
</evidence>
<dbReference type="InterPro" id="IPR026588">
    <property type="entry name" value="Choice_anch_A"/>
</dbReference>
<evidence type="ECO:0000313" key="8">
    <source>
        <dbReference type="Proteomes" id="UP000229095"/>
    </source>
</evidence>
<keyword evidence="5" id="KW-0472">Membrane</keyword>
<evidence type="ECO:0000256" key="5">
    <source>
        <dbReference type="SAM" id="Phobius"/>
    </source>
</evidence>
<dbReference type="EMBL" id="PEBI01000001">
    <property type="protein sequence ID" value="PJM74172.1"/>
    <property type="molecule type" value="Genomic_DNA"/>
</dbReference>
<dbReference type="GO" id="GO:0005975">
    <property type="term" value="P:carbohydrate metabolic process"/>
    <property type="evidence" value="ECO:0007669"/>
    <property type="project" value="UniProtKB-ARBA"/>
</dbReference>
<keyword evidence="2" id="KW-0964">Secreted</keyword>
<sequence length="1397" mass="148936">MLLAGVPVAFAADDPTAAEGTVSTQSQQTQSQSQQGQAGDNSATNSETSKNTSKTTGSGSASSDAASKSATQSKSSAAKKQASAQKSKAADGSSFKSAAKSKSSSAATSGTNATNDTQSYETFKSSRAARAASNTQECVPGNQLQWGGENVLSTDAGASIYVDGNLFASVPPEQTLKNGDNVNFQSGSAGYFVESEGVTVVRGNLATYRGTQGYGNDSDTLMGGRVSWGSGHPTPNHGTGLAVGGAANSYGGRIYSPGSYDSVQKKWLGVNARIGGSNYHAGNFSPLSSAVNVTDDGQISQNMGTEKALSDVNGVDYNNFGAAIKDFSKTLANTKSGNGIAYDNVHFAKASVEAAPSAGVSKWYLGIDEPRYDWQSDGDPRTDRKFVQSVNAYRRYTQLSDIREVHVTFKGDGSKENKLQVFTLDMAKVNALFKSSNATGVYYDFQDIPSGASVLVNVTGADSNGNLTMNTGWRFGWNGEDVQKGSEIDNNFAVASGSIMWNFPDVTGTLKIHNGDKWKTVPNSTKKELGDYYKMYANGYEDDNASGDSAAGLLGSVLAANAKETQTWVSTNGRLYVGGDLWLSQLYPQNLKRADGNHGLGVGMAQEHHNLPWTGSAITSCRGSDTGGVQWSKVDADDRGQALPGSKWQLAKGSTNMEVVDNGSSDKDALPGYLQVTGLEAGTWTLKETWAPDGYTKDNTTYTFTVSNGKITTLTVNGNTDGKVPNTRIKGAVMWNKVDADTQTRLAGSEWHISSDDGNVQWDVVDNGDHDRNDTNGEFLVSGLPTGTYQIWETKAPDGYNKSDAIYRFTITANTTESNPAKLRGEPSGTTYESVPNEKQTGSISWYKRPSDSISARLAGSEWELTGPCAASTGDCTEGTTGAKTITVKDKTPNSDGENDTNSAVGEFKVGSLASGRYTLRETKAPDGYILSTETYTVTVEGNKDTEVSTLGSGIVNHKGIPISWRKTDAEDADTLLKGSVWTLKCESECPSDDPFKNGVDVSDNGSYDQDSKDGSFRVLIQETGAPFSTGSITTTYSLTEKTAPDGYEKVTGVYKLQVVTTRTGSMIMGKVTRAYSWLAPNGDTVAGPTTTPEDLSIDITNRLKPGSLVWYKVDNAEDASSTNFLTGSEWKLRAVKPVAGTGTDWSACSYGVGCDIKAGSSVLTQGIPDGVFMVPNLKPGDYVLEETKAPTGYYLPSDPPKYTVTVKPGVGTAVGSNNGRIGNSMPVQPMWTKISSADSGKLLPGSEWQLTNTRNSYDTISVVDNGDSDLDSRDGWLKVQITPTRYATKDDPIQYKLVETKAPDGYRLDTTERVLSVWYDSSSTSTNKWQWKWTDRASAGQVLPVPNRPFLSFLPLTGGDGTARAWLIVGGGIGLIAALAGAIWNEWRRRKTVTMI</sequence>
<feature type="domain" description="SpaA-like prealbumin fold" evidence="6">
    <location>
        <begin position="732"/>
        <end position="816"/>
    </location>
</feature>
<protein>
    <recommendedName>
        <fullName evidence="6">SpaA-like prealbumin fold domain-containing protein</fullName>
    </recommendedName>
</protein>
<feature type="transmembrane region" description="Helical" evidence="5">
    <location>
        <begin position="1366"/>
        <end position="1386"/>
    </location>
</feature>
<dbReference type="InterPro" id="IPR041033">
    <property type="entry name" value="SpaA_PFL_dom_1"/>
</dbReference>
<feature type="domain" description="SpaA-like prealbumin fold" evidence="6">
    <location>
        <begin position="1121"/>
        <end position="1210"/>
    </location>
</feature>
<dbReference type="PANTHER" id="PTHR36108">
    <property type="entry name" value="COLOSSIN-B-RELATED"/>
    <property type="match status" value="1"/>
</dbReference>
<keyword evidence="8" id="KW-1185">Reference proteome</keyword>
<feature type="region of interest" description="Disordered" evidence="4">
    <location>
        <begin position="993"/>
        <end position="1013"/>
    </location>
</feature>
<keyword evidence="5" id="KW-1133">Transmembrane helix</keyword>
<evidence type="ECO:0000256" key="4">
    <source>
        <dbReference type="SAM" id="MobiDB-lite"/>
    </source>
</evidence>
<proteinExistence type="inferred from homology"/>
<feature type="region of interest" description="Disordered" evidence="4">
    <location>
        <begin position="1"/>
        <end position="118"/>
    </location>
</feature>
<dbReference type="Gene3D" id="2.60.40.10">
    <property type="entry name" value="Immunoglobulins"/>
    <property type="match status" value="6"/>
</dbReference>
<dbReference type="NCBIfam" id="TIGR04215">
    <property type="entry name" value="choice_anch_A"/>
    <property type="match status" value="1"/>
</dbReference>
<comment type="similarity">
    <text evidence="1">Belongs to the serine-aspartate repeat-containing protein (SDr) family.</text>
</comment>